<dbReference type="EMBL" id="BARU01022092">
    <property type="protein sequence ID" value="GAH52807.1"/>
    <property type="molecule type" value="Genomic_DNA"/>
</dbReference>
<gene>
    <name evidence="1" type="ORF">S03H2_36041</name>
</gene>
<name>X1G6C7_9ZZZZ</name>
<organism evidence="1">
    <name type="scientific">marine sediment metagenome</name>
    <dbReference type="NCBI Taxonomy" id="412755"/>
    <lineage>
        <taxon>unclassified sequences</taxon>
        <taxon>metagenomes</taxon>
        <taxon>ecological metagenomes</taxon>
    </lineage>
</organism>
<protein>
    <submittedName>
        <fullName evidence="1">Uncharacterized protein</fullName>
    </submittedName>
</protein>
<accession>X1G6C7</accession>
<evidence type="ECO:0000313" key="1">
    <source>
        <dbReference type="EMBL" id="GAH52807.1"/>
    </source>
</evidence>
<sequence length="43" mass="5339">TIKKTQIGLKYFRDRKKIAREYKRRLEKLTASREPKTFREAKR</sequence>
<feature type="non-terminal residue" evidence="1">
    <location>
        <position position="1"/>
    </location>
</feature>
<proteinExistence type="predicted"/>
<reference evidence="1" key="1">
    <citation type="journal article" date="2014" name="Front. Microbiol.">
        <title>High frequency of phylogenetically diverse reductive dehalogenase-homologous genes in deep subseafloor sedimentary metagenomes.</title>
        <authorList>
            <person name="Kawai M."/>
            <person name="Futagami T."/>
            <person name="Toyoda A."/>
            <person name="Takaki Y."/>
            <person name="Nishi S."/>
            <person name="Hori S."/>
            <person name="Arai W."/>
            <person name="Tsubouchi T."/>
            <person name="Morono Y."/>
            <person name="Uchiyama I."/>
            <person name="Ito T."/>
            <person name="Fujiyama A."/>
            <person name="Inagaki F."/>
            <person name="Takami H."/>
        </authorList>
    </citation>
    <scope>NUCLEOTIDE SEQUENCE</scope>
    <source>
        <strain evidence="1">Expedition CK06-06</strain>
    </source>
</reference>
<dbReference type="AlphaFoldDB" id="X1G6C7"/>
<comment type="caution">
    <text evidence="1">The sequence shown here is derived from an EMBL/GenBank/DDBJ whole genome shotgun (WGS) entry which is preliminary data.</text>
</comment>